<organism evidence="1 2">
    <name type="scientific">Natrarchaeobius chitinivorans</name>
    <dbReference type="NCBI Taxonomy" id="1679083"/>
    <lineage>
        <taxon>Archaea</taxon>
        <taxon>Methanobacteriati</taxon>
        <taxon>Methanobacteriota</taxon>
        <taxon>Stenosarchaea group</taxon>
        <taxon>Halobacteria</taxon>
        <taxon>Halobacteriales</taxon>
        <taxon>Natrialbaceae</taxon>
        <taxon>Natrarchaeobius</taxon>
    </lineage>
</organism>
<dbReference type="Gene3D" id="4.10.1060.50">
    <property type="match status" value="1"/>
</dbReference>
<protein>
    <recommendedName>
        <fullName evidence="3">Zinc ribbon domain-containing protein</fullName>
    </recommendedName>
</protein>
<sequence>MKYWVYVHLNNDDVNQAIREQYGISNDKDEEKNIECSFCNAENKPGHTECRNCGRILSLKQETEEEEKREVLERLAELEKKGILDKIQKLGQEDAK</sequence>
<dbReference type="Proteomes" id="UP000282323">
    <property type="component" value="Unassembled WGS sequence"/>
</dbReference>
<dbReference type="OrthoDB" id="144892at2157"/>
<dbReference type="RefSeq" id="WP_124195467.1">
    <property type="nucleotide sequence ID" value="NZ_REGA01000007.1"/>
</dbReference>
<reference evidence="1 2" key="1">
    <citation type="submission" date="2018-10" db="EMBL/GenBank/DDBJ databases">
        <title>Natrarchaeobius chitinivorans gen. nov., sp. nov., and Natrarchaeobius haloalkaliphilus sp. nov., alkaliphilic, chitin-utilizing haloarchaea from hypersaline alkaline lakes.</title>
        <authorList>
            <person name="Sorokin D.Y."/>
            <person name="Elcheninov A.G."/>
            <person name="Kostrikina N.A."/>
            <person name="Bale N.J."/>
            <person name="Sinninghe Damste J.S."/>
            <person name="Khijniak T.V."/>
            <person name="Kublanov I.V."/>
            <person name="Toshchakov S.V."/>
        </authorList>
    </citation>
    <scope>NUCLEOTIDE SEQUENCE [LARGE SCALE GENOMIC DNA]</scope>
    <source>
        <strain evidence="1 2">AArcht4T</strain>
    </source>
</reference>
<evidence type="ECO:0000313" key="1">
    <source>
        <dbReference type="EMBL" id="RQG94806.1"/>
    </source>
</evidence>
<dbReference type="EMBL" id="REGA01000007">
    <property type="protein sequence ID" value="RQG94806.1"/>
    <property type="molecule type" value="Genomic_DNA"/>
</dbReference>
<evidence type="ECO:0008006" key="3">
    <source>
        <dbReference type="Google" id="ProtNLM"/>
    </source>
</evidence>
<proteinExistence type="predicted"/>
<comment type="caution">
    <text evidence="1">The sequence shown here is derived from an EMBL/GenBank/DDBJ whole genome shotgun (WGS) entry which is preliminary data.</text>
</comment>
<keyword evidence="2" id="KW-1185">Reference proteome</keyword>
<evidence type="ECO:0000313" key="2">
    <source>
        <dbReference type="Proteomes" id="UP000282323"/>
    </source>
</evidence>
<name>A0A3N6MKJ7_NATCH</name>
<dbReference type="InterPro" id="IPR038587">
    <property type="entry name" value="Ribosomal_eL40_sf"/>
</dbReference>
<dbReference type="AlphaFoldDB" id="A0A3N6MKJ7"/>
<gene>
    <name evidence="1" type="ORF">EA473_09885</name>
</gene>
<accession>A0A3N6MKJ7</accession>